<dbReference type="InterPro" id="IPR024618">
    <property type="entry name" value="DUF3857"/>
</dbReference>
<sequence length="665" mass="72707">MSRGAPHARAPGGPAPGWRVLSRRVPGRLAIAVLPLLVGVCGAPSASADDAAMPGDVPPSTVERDVHLFIVQQDGSVEERDDTVLRANTTSGVDDIAQRYVWFNKDIEQVQLLVAETIDRDGVAHPVGPDGIRDVQEPRSAGAPTFQDGVLRTVIFPGVEPGSRVHLAFRKIRTIPLQAGTFAYFVEPTRGPIEMQKLIFDLPADLPLYTDARGYVAEPPVTENGRTRYTFDYQHGSYAPVESGAVGYATWGDRLMVTTTPDYAAFAARYRDAAADPTTDDATIVRLAQQLTAQTNDPREKARILYDWMRFNIRYVALFLGETAAVPHKAVDVLRNRYGDCKDHVALFGALLAAVGIDSEPVLLNLGPVYTLPDVPGYGASAINHAITWIPSLSLFADTTAGGTGFGYLPAGVMNRSVLLVDEGVLSRTPATQQRARNARLQIDVDDSGMGRFSYRVEDIGAPAELERNVFRRATRQRWQQIAAERLRQTGLSGMAQMQPGELTTTTGPFATTMHGTLEHVTWPDGTTALPALTSFSGGIATQVQAWLAEPRRTQPWACLDGDFDETSQITLPDTVRVTDLPQDAQVHERFVDFTSRYVFDRDTRIVQITRRLTTRFGHQMCSPEEFAAARASLVRIERDALSQIVVRAGAQTQPARGAMQSDSL</sequence>
<evidence type="ECO:0008006" key="5">
    <source>
        <dbReference type="Google" id="ProtNLM"/>
    </source>
</evidence>
<keyword evidence="4" id="KW-1185">Reference proteome</keyword>
<organism evidence="3 4">
    <name type="scientific">Paraburkholderia humisilvae</name>
    <dbReference type="NCBI Taxonomy" id="627669"/>
    <lineage>
        <taxon>Bacteria</taxon>
        <taxon>Pseudomonadati</taxon>
        <taxon>Pseudomonadota</taxon>
        <taxon>Betaproteobacteria</taxon>
        <taxon>Burkholderiales</taxon>
        <taxon>Burkholderiaceae</taxon>
        <taxon>Paraburkholderia</taxon>
    </lineage>
</organism>
<reference evidence="3 4" key="1">
    <citation type="submission" date="2020-04" db="EMBL/GenBank/DDBJ databases">
        <authorList>
            <person name="De Canck E."/>
        </authorList>
    </citation>
    <scope>NUCLEOTIDE SEQUENCE [LARGE SCALE GENOMIC DNA]</scope>
    <source>
        <strain evidence="3 4">LMG 29542</strain>
    </source>
</reference>
<dbReference type="InterPro" id="IPR038765">
    <property type="entry name" value="Papain-like_cys_pep_sf"/>
</dbReference>
<dbReference type="AlphaFoldDB" id="A0A6J5ER85"/>
<dbReference type="InterPro" id="IPR002931">
    <property type="entry name" value="Transglutaminase-like"/>
</dbReference>
<evidence type="ECO:0000259" key="2">
    <source>
        <dbReference type="Pfam" id="PF12969"/>
    </source>
</evidence>
<evidence type="ECO:0000313" key="4">
    <source>
        <dbReference type="Proteomes" id="UP000494363"/>
    </source>
</evidence>
<dbReference type="EMBL" id="CADIKH010000034">
    <property type="protein sequence ID" value="CAB3767726.1"/>
    <property type="molecule type" value="Genomic_DNA"/>
</dbReference>
<evidence type="ECO:0000259" key="1">
    <source>
        <dbReference type="Pfam" id="PF01841"/>
    </source>
</evidence>
<dbReference type="Proteomes" id="UP000494363">
    <property type="component" value="Unassembled WGS sequence"/>
</dbReference>
<dbReference type="Gene3D" id="3.10.620.30">
    <property type="match status" value="1"/>
</dbReference>
<dbReference type="Gene3D" id="2.60.40.3140">
    <property type="match status" value="1"/>
</dbReference>
<gene>
    <name evidence="3" type="ORF">LMG29542_05688</name>
</gene>
<dbReference type="SUPFAM" id="SSF54001">
    <property type="entry name" value="Cysteine proteinases"/>
    <property type="match status" value="1"/>
</dbReference>
<proteinExistence type="predicted"/>
<dbReference type="Pfam" id="PF01841">
    <property type="entry name" value="Transglut_core"/>
    <property type="match status" value="1"/>
</dbReference>
<feature type="domain" description="Transglutaminase-like" evidence="1">
    <location>
        <begin position="286"/>
        <end position="362"/>
    </location>
</feature>
<feature type="domain" description="DUF3857" evidence="2">
    <location>
        <begin position="74"/>
        <end position="235"/>
    </location>
</feature>
<accession>A0A6J5ER85</accession>
<name>A0A6J5ER85_9BURK</name>
<dbReference type="Pfam" id="PF12969">
    <property type="entry name" value="DUF3857"/>
    <property type="match status" value="1"/>
</dbReference>
<protein>
    <recommendedName>
        <fullName evidence="5">DUF3857 domain-containing protein</fullName>
    </recommendedName>
</protein>
<evidence type="ECO:0000313" key="3">
    <source>
        <dbReference type="EMBL" id="CAB3767726.1"/>
    </source>
</evidence>
<dbReference type="RefSeq" id="WP_175229838.1">
    <property type="nucleotide sequence ID" value="NZ_CADIKH010000034.1"/>
</dbReference>